<dbReference type="Gene3D" id="2.170.270.10">
    <property type="entry name" value="SET domain"/>
    <property type="match status" value="1"/>
</dbReference>
<evidence type="ECO:0000256" key="4">
    <source>
        <dbReference type="ARBA" id="ARBA00022679"/>
    </source>
</evidence>
<dbReference type="InterPro" id="IPR041343">
    <property type="entry name" value="PRC2_HTH_1"/>
</dbReference>
<keyword evidence="6" id="KW-0156">Chromatin regulator</keyword>
<feature type="compositionally biased region" description="Basic and acidic residues" evidence="11">
    <location>
        <begin position="537"/>
        <end position="547"/>
    </location>
</feature>
<dbReference type="PROSITE" id="PS51633">
    <property type="entry name" value="CXC"/>
    <property type="match status" value="1"/>
</dbReference>
<evidence type="ECO:0000256" key="3">
    <source>
        <dbReference type="ARBA" id="ARBA00022603"/>
    </source>
</evidence>
<sequence>MANRFLMNSHILCELSFELHVPRTLARMGWSTLPSVDVPEVWKKRVKSEYMRLRQLRRFRRADAIKTAFAANRKLVSELTEAVDARMQGETIQAYPVSKTCAYLSVSQKAEVKSGMNVELKEQSTVIHMLPSVTNVPTMYSWAPLQQNYMVVDGETVLHNIPYMGDEFLDQDTSFIEELIKNYEGKVHGDRGAEPWSHRRHARRRFVELVNALVAFQDKEEPSASTAASSRETRLGSDAGPSTSKNPSTSSGLSTVTRGSFPETVTTRASAAGSTSRSIDASKVAGDSISTATTTSPLKSPPPDASTSKVGMSQAGTSADEVDRSSLTTPSAKAAFPKDIVFEAIARMFPDKGKSIDLKEKYRELTERIDPHSLPPQCTPNIDGPDAKSVLREQTMHSFHTLFCRRCYKYDCFLHPYHPTPAPVKKKPDIKIDPEPCGPGCYKHFVKLQKPREPSEPDSSSGKEDSNKDENDSDGSSVKSESLSSKSAGKHAVKGGKRCQAQRSLTHTPSIDMSEESNSSFSSVNRNVDATPTESQENSHMHVEQGRSSELTEEWSGSDASLFRAEQGVFFSNYCAIATVLKTKTCRQVYEFAQKEAADIVHTDTDWEITPPRKKKRKHRLWSMHCRKIQLKKDNLANKVYNYTPCYHPGKACDNDCCCIMTQNFCEKFCRCSSDCQNRFPGCRCKAQCNTKQCPCFLAVRECDPDLCLTCGANVFDTDNIACKNVSVQRGLRKHLLLAPSDVAGWGIFLKGSAQKNEFISEYCGEIISQDEADRRGKVYDKYMCSFLFNLNNDFVVDATRKGNKIRFANHSINPNCQAKVMMVNGDHRIGIFAKRAIHRGEELFFDYRYGPTDALRYVGIERELEFT</sequence>
<reference evidence="15" key="1">
    <citation type="submission" date="2025-08" db="UniProtKB">
        <authorList>
            <consortium name="RefSeq"/>
        </authorList>
    </citation>
    <scope>IDENTIFICATION</scope>
</reference>
<dbReference type="RefSeq" id="XP_014663854.1">
    <property type="nucleotide sequence ID" value="XM_014808368.1"/>
</dbReference>
<keyword evidence="5" id="KW-0949">S-adenosyl-L-methionine</keyword>
<dbReference type="GeneID" id="106806436"/>
<feature type="compositionally biased region" description="Polar residues" evidence="11">
    <location>
        <begin position="501"/>
        <end position="511"/>
    </location>
</feature>
<evidence type="ECO:0000313" key="14">
    <source>
        <dbReference type="Proteomes" id="UP000695022"/>
    </source>
</evidence>
<evidence type="ECO:0000256" key="10">
    <source>
        <dbReference type="ARBA" id="ARBA00048568"/>
    </source>
</evidence>
<gene>
    <name evidence="15" type="primary">LOC106806436</name>
</gene>
<name>A0ABM1DV83_PRICU</name>
<organism evidence="14 15">
    <name type="scientific">Priapulus caudatus</name>
    <name type="common">Priapulid worm</name>
    <dbReference type="NCBI Taxonomy" id="37621"/>
    <lineage>
        <taxon>Eukaryota</taxon>
        <taxon>Metazoa</taxon>
        <taxon>Ecdysozoa</taxon>
        <taxon>Scalidophora</taxon>
        <taxon>Priapulida</taxon>
        <taxon>Priapulimorpha</taxon>
        <taxon>Priapulimorphida</taxon>
        <taxon>Priapulidae</taxon>
        <taxon>Priapulus</taxon>
    </lineage>
</organism>
<dbReference type="InterPro" id="IPR046341">
    <property type="entry name" value="SET_dom_sf"/>
</dbReference>
<feature type="compositionally biased region" description="Low complexity" evidence="11">
    <location>
        <begin position="264"/>
        <end position="278"/>
    </location>
</feature>
<feature type="compositionally biased region" description="Polar residues" evidence="11">
    <location>
        <begin position="524"/>
        <end position="536"/>
    </location>
</feature>
<dbReference type="SUPFAM" id="SSF82199">
    <property type="entry name" value="SET domain"/>
    <property type="match status" value="1"/>
</dbReference>
<feature type="domain" description="SET" evidence="12">
    <location>
        <begin position="734"/>
        <end position="849"/>
    </location>
</feature>
<dbReference type="Pfam" id="PF21358">
    <property type="entry name" value="Ezh2_MCSS"/>
    <property type="match status" value="1"/>
</dbReference>
<feature type="region of interest" description="Disordered" evidence="11">
    <location>
        <begin position="448"/>
        <end position="553"/>
    </location>
</feature>
<feature type="region of interest" description="Disordered" evidence="11">
    <location>
        <begin position="219"/>
        <end position="330"/>
    </location>
</feature>
<evidence type="ECO:0000256" key="1">
    <source>
        <dbReference type="ARBA" id="ARBA00004123"/>
    </source>
</evidence>
<keyword evidence="4" id="KW-0808">Transferase</keyword>
<evidence type="ECO:0000259" key="13">
    <source>
        <dbReference type="PROSITE" id="PS51633"/>
    </source>
</evidence>
<accession>A0ABM1DV83</accession>
<evidence type="ECO:0000256" key="5">
    <source>
        <dbReference type="ARBA" id="ARBA00022691"/>
    </source>
</evidence>
<dbReference type="InterPro" id="IPR044439">
    <property type="entry name" value="EZH2_SET"/>
</dbReference>
<dbReference type="InterPro" id="IPR026489">
    <property type="entry name" value="CXC_dom"/>
</dbReference>
<dbReference type="PANTHER" id="PTHR45747:SF4">
    <property type="entry name" value="HISTONE-LYSINE N-METHYLTRANSFERASE E(Z)"/>
    <property type="match status" value="1"/>
</dbReference>
<comment type="catalytic activity">
    <reaction evidence="10">
        <text>L-lysyl(27)-[histone H3] + 3 S-adenosyl-L-methionine = N(6),N(6),N(6)-trimethyl-L-lysyl(27)-[histone H3] + 3 S-adenosyl-L-homocysteine + 3 H(+)</text>
        <dbReference type="Rhea" id="RHEA:60292"/>
        <dbReference type="Rhea" id="RHEA-COMP:15535"/>
        <dbReference type="Rhea" id="RHEA-COMP:15548"/>
        <dbReference type="ChEBI" id="CHEBI:15378"/>
        <dbReference type="ChEBI" id="CHEBI:29969"/>
        <dbReference type="ChEBI" id="CHEBI:57856"/>
        <dbReference type="ChEBI" id="CHEBI:59789"/>
        <dbReference type="ChEBI" id="CHEBI:61961"/>
        <dbReference type="EC" id="2.1.1.356"/>
    </reaction>
</comment>
<dbReference type="CDD" id="cd19218">
    <property type="entry name" value="SET_EZH2"/>
    <property type="match status" value="1"/>
</dbReference>
<dbReference type="InterPro" id="IPR041355">
    <property type="entry name" value="Pre-SET_CXC"/>
</dbReference>
<keyword evidence="8" id="KW-0804">Transcription</keyword>
<evidence type="ECO:0000256" key="6">
    <source>
        <dbReference type="ARBA" id="ARBA00022853"/>
    </source>
</evidence>
<keyword evidence="3" id="KW-0489">Methyltransferase</keyword>
<feature type="compositionally biased region" description="Basic and acidic residues" evidence="11">
    <location>
        <begin position="450"/>
        <end position="470"/>
    </location>
</feature>
<keyword evidence="9" id="KW-0539">Nucleus</keyword>
<protein>
    <recommendedName>
        <fullName evidence="2">[histone H3]-lysine(27) N-trimethyltransferase</fullName>
        <ecNumber evidence="2">2.1.1.356</ecNumber>
    </recommendedName>
</protein>
<feature type="compositionally biased region" description="Polar residues" evidence="11">
    <location>
        <begin position="288"/>
        <end position="298"/>
    </location>
</feature>
<comment type="subcellular location">
    <subcellularLocation>
        <location evidence="1">Nucleus</location>
    </subcellularLocation>
</comment>
<dbReference type="InterPro" id="IPR045318">
    <property type="entry name" value="EZH1/2-like"/>
</dbReference>
<dbReference type="InterPro" id="IPR033467">
    <property type="entry name" value="Tesmin/TSO1-like_CXC"/>
</dbReference>
<evidence type="ECO:0000256" key="2">
    <source>
        <dbReference type="ARBA" id="ARBA00012186"/>
    </source>
</evidence>
<evidence type="ECO:0000313" key="15">
    <source>
        <dbReference type="RefSeq" id="XP_014663854.1"/>
    </source>
</evidence>
<dbReference type="Pfam" id="PF18264">
    <property type="entry name" value="preSET_CXC"/>
    <property type="match status" value="1"/>
</dbReference>
<proteinExistence type="predicted"/>
<feature type="compositionally biased region" description="Low complexity" evidence="11">
    <location>
        <begin position="474"/>
        <end position="487"/>
    </location>
</feature>
<feature type="compositionally biased region" description="Polar residues" evidence="11">
    <location>
        <begin position="240"/>
        <end position="258"/>
    </location>
</feature>
<feature type="compositionally biased region" description="Basic residues" evidence="11">
    <location>
        <begin position="488"/>
        <end position="497"/>
    </location>
</feature>
<feature type="domain" description="CXC" evidence="13">
    <location>
        <begin position="626"/>
        <end position="727"/>
    </location>
</feature>
<evidence type="ECO:0000256" key="11">
    <source>
        <dbReference type="SAM" id="MobiDB-lite"/>
    </source>
</evidence>
<evidence type="ECO:0000256" key="9">
    <source>
        <dbReference type="ARBA" id="ARBA00023242"/>
    </source>
</evidence>
<keyword evidence="14" id="KW-1185">Reference proteome</keyword>
<dbReference type="SMART" id="SM00317">
    <property type="entry name" value="SET"/>
    <property type="match status" value="1"/>
</dbReference>
<keyword evidence="7" id="KW-0805">Transcription regulation</keyword>
<dbReference type="InterPro" id="IPR048358">
    <property type="entry name" value="EZH1/2_MCSS"/>
</dbReference>
<dbReference type="Pfam" id="PF00856">
    <property type="entry name" value="SET"/>
    <property type="match status" value="1"/>
</dbReference>
<dbReference type="SMART" id="SM01114">
    <property type="entry name" value="CXC"/>
    <property type="match status" value="1"/>
</dbReference>
<dbReference type="Pfam" id="PF18118">
    <property type="entry name" value="PRC2_HTH_1"/>
    <property type="match status" value="1"/>
</dbReference>
<feature type="compositionally biased region" description="Polar residues" evidence="11">
    <location>
        <begin position="305"/>
        <end position="317"/>
    </location>
</feature>
<dbReference type="InterPro" id="IPR001214">
    <property type="entry name" value="SET_dom"/>
</dbReference>
<evidence type="ECO:0000259" key="12">
    <source>
        <dbReference type="PROSITE" id="PS50280"/>
    </source>
</evidence>
<dbReference type="PROSITE" id="PS50280">
    <property type="entry name" value="SET"/>
    <property type="match status" value="1"/>
</dbReference>
<evidence type="ECO:0000256" key="8">
    <source>
        <dbReference type="ARBA" id="ARBA00023163"/>
    </source>
</evidence>
<evidence type="ECO:0000256" key="7">
    <source>
        <dbReference type="ARBA" id="ARBA00023015"/>
    </source>
</evidence>
<dbReference type="PANTHER" id="PTHR45747">
    <property type="entry name" value="HISTONE-LYSINE N-METHYLTRANSFERASE E(Z)"/>
    <property type="match status" value="1"/>
</dbReference>
<dbReference type="Proteomes" id="UP000695022">
    <property type="component" value="Unplaced"/>
</dbReference>
<dbReference type="EC" id="2.1.1.356" evidence="2"/>